<sequence>MISFFEASLSSLSVHRVGNKCMDEFYFLSEAPIPVTPEQSGHLMSYFLSPFQKVNETFNFYHPSDLLEMNEVYNYAKDIFKSIGNMGELHSISKNLAVLLYEISSHPKIKSGELYIAQFENVQMEGELFSAIGIFKSETKETYLTVNPNREGFDLSFEPNAINMDRLDKGCLIFNSDTEKGFKVVCIDQSSAKDSRFWKDDYLQLKVVNNRYHQTESILQICKNFVINKLDEDFDISKADKIDLLNRSLKYFKEKESFDLEEFTNEVICSSDAIELFKSYKKTTESDFDLSIPDTFEISDQAVKKQAKSYKSTIKLDKNFQINISGNKDLIEKGFDDDKGMNFYKVYFSEEV</sequence>
<gene>
    <name evidence="1" type="ORF">GM920_09560</name>
</gene>
<dbReference type="Pfam" id="PF04245">
    <property type="entry name" value="NA37"/>
    <property type="match status" value="1"/>
</dbReference>
<reference evidence="1 2" key="1">
    <citation type="submission" date="2019-11" db="EMBL/GenBank/DDBJ databases">
        <title>Description of Pedobacter sp. LMG 31462T.</title>
        <authorList>
            <person name="Carlier A."/>
            <person name="Qi S."/>
            <person name="Vandamme P."/>
        </authorList>
    </citation>
    <scope>NUCLEOTIDE SEQUENCE [LARGE SCALE GENOMIC DNA]</scope>
    <source>
        <strain evidence="1 2">LMG 31462</strain>
    </source>
</reference>
<keyword evidence="2" id="KW-1185">Reference proteome</keyword>
<proteinExistence type="predicted"/>
<dbReference type="Proteomes" id="UP000636110">
    <property type="component" value="Unassembled WGS sequence"/>
</dbReference>
<organism evidence="1 2">
    <name type="scientific">Pedobacter gandavensis</name>
    <dbReference type="NCBI Taxonomy" id="2679963"/>
    <lineage>
        <taxon>Bacteria</taxon>
        <taxon>Pseudomonadati</taxon>
        <taxon>Bacteroidota</taxon>
        <taxon>Sphingobacteriia</taxon>
        <taxon>Sphingobacteriales</taxon>
        <taxon>Sphingobacteriaceae</taxon>
        <taxon>Pedobacter</taxon>
    </lineage>
</organism>
<evidence type="ECO:0000313" key="2">
    <source>
        <dbReference type="Proteomes" id="UP000636110"/>
    </source>
</evidence>
<dbReference type="EMBL" id="WNXC01000002">
    <property type="protein sequence ID" value="MBB2149153.1"/>
    <property type="molecule type" value="Genomic_DNA"/>
</dbReference>
<comment type="caution">
    <text evidence="1">The sequence shown here is derived from an EMBL/GenBank/DDBJ whole genome shotgun (WGS) entry which is preliminary data.</text>
</comment>
<dbReference type="RefSeq" id="WP_182956266.1">
    <property type="nucleotide sequence ID" value="NZ_WNXC01000002.1"/>
</dbReference>
<dbReference type="InterPro" id="IPR007358">
    <property type="entry name" value="Nucleoid_associated_NdpA"/>
</dbReference>
<evidence type="ECO:0000313" key="1">
    <source>
        <dbReference type="EMBL" id="MBB2149153.1"/>
    </source>
</evidence>
<accession>A0ABR6EV54</accession>
<protein>
    <submittedName>
        <fullName evidence="1">Nucleoid-associated protein</fullName>
    </submittedName>
</protein>
<name>A0ABR6EV54_9SPHI</name>